<dbReference type="PANTHER" id="PTHR11908">
    <property type="entry name" value="XANTHINE DEHYDROGENASE"/>
    <property type="match status" value="1"/>
</dbReference>
<evidence type="ECO:0000256" key="1">
    <source>
        <dbReference type="ARBA" id="ARBA00022505"/>
    </source>
</evidence>
<dbReference type="InterPro" id="IPR037165">
    <property type="entry name" value="AldOxase/xan_DH_Mopterin-bd_sf"/>
</dbReference>
<evidence type="ECO:0000259" key="3">
    <source>
        <dbReference type="SMART" id="SM01008"/>
    </source>
</evidence>
<feature type="domain" description="Aldehyde oxidase/xanthine dehydrogenase a/b hammerhead" evidence="3">
    <location>
        <begin position="54"/>
        <end position="156"/>
    </location>
</feature>
<proteinExistence type="predicted"/>
<dbReference type="AlphaFoldDB" id="A0A3B1C7J8"/>
<dbReference type="PANTHER" id="PTHR11908:SF132">
    <property type="entry name" value="ALDEHYDE OXIDASE 1-RELATED"/>
    <property type="match status" value="1"/>
</dbReference>
<reference evidence="4" key="1">
    <citation type="submission" date="2018-06" db="EMBL/GenBank/DDBJ databases">
        <authorList>
            <person name="Zhirakovskaya E."/>
        </authorList>
    </citation>
    <scope>NUCLEOTIDE SEQUENCE</scope>
</reference>
<dbReference type="EC" id="1.17.1.4" evidence="4"/>
<dbReference type="Gene3D" id="3.30.365.10">
    <property type="entry name" value="Aldehyde oxidase/xanthine dehydrogenase, molybdopterin binding domain"/>
    <property type="match status" value="3"/>
</dbReference>
<sequence>MSRKIIKSKTYLYDEKIETIAEVPEKELEQLPLNKDLKVIGKKIPRVDAEEKVTGTAVYTFDKTFTNIAYGKTLRSPYPFAKIESIDTSKAEKLKGVLMILTYKNAPDIKWYGDYSKLLDQTVRYEGDEVALIVAETEGIAEKATSLIEVKYKELDFVTDTIEAVKDDAPKIYNKSNIPEIRGHAHYSRGNFEDGIKNADIVLEKEYSTQVAIHNPTEPHGSVVKWEDDQLTVWDSTQGVFSIRDRIASSLNIPESKVRVIKEYMGGGFGAKLEAGKYSVMAAIASKEIKRPVKVILDREEMNLAVGNRPDSHQKIKAGAKKNGTLTAMSLINYGAMGAYPAGTGVHWPLRSLYKCDNVETNEYRVFTNTGRARPFRAPGHVQGTFALESILDDLAEKINMDPLDFRIKNFTPIDQDSKRPY</sequence>
<dbReference type="GO" id="GO:0005506">
    <property type="term" value="F:iron ion binding"/>
    <property type="evidence" value="ECO:0007669"/>
    <property type="project" value="InterPro"/>
</dbReference>
<accession>A0A3B1C7J8</accession>
<dbReference type="InterPro" id="IPR016208">
    <property type="entry name" value="Ald_Oxase/xanthine_DH-like"/>
</dbReference>
<dbReference type="Pfam" id="PF01315">
    <property type="entry name" value="Ald_Xan_dh_C"/>
    <property type="match status" value="1"/>
</dbReference>
<protein>
    <submittedName>
        <fullName evidence="4">Xanthine dehydrogenase, molybdenum binding subunit</fullName>
        <ecNumber evidence="4">1.17.1.4</ecNumber>
    </submittedName>
</protein>
<keyword evidence="1" id="KW-0500">Molybdenum</keyword>
<dbReference type="Gene3D" id="3.90.1170.50">
    <property type="entry name" value="Aldehyde oxidase/xanthine dehydrogenase, a/b hammerhead"/>
    <property type="match status" value="1"/>
</dbReference>
<dbReference type="GO" id="GO:0004854">
    <property type="term" value="F:xanthine dehydrogenase activity"/>
    <property type="evidence" value="ECO:0007669"/>
    <property type="project" value="UniProtKB-EC"/>
</dbReference>
<evidence type="ECO:0000256" key="2">
    <source>
        <dbReference type="ARBA" id="ARBA00023002"/>
    </source>
</evidence>
<dbReference type="InterPro" id="IPR000674">
    <property type="entry name" value="Ald_Oxase/Xan_DH_a/b"/>
</dbReference>
<dbReference type="SUPFAM" id="SSF54665">
    <property type="entry name" value="CO dehydrogenase molybdoprotein N-domain-like"/>
    <property type="match status" value="1"/>
</dbReference>
<dbReference type="SMART" id="SM01008">
    <property type="entry name" value="Ald_Xan_dh_C"/>
    <property type="match status" value="1"/>
</dbReference>
<dbReference type="Pfam" id="PF02738">
    <property type="entry name" value="MoCoBD_1"/>
    <property type="match status" value="1"/>
</dbReference>
<name>A0A3B1C7J8_9ZZZZ</name>
<evidence type="ECO:0000313" key="4">
    <source>
        <dbReference type="EMBL" id="VAX26506.1"/>
    </source>
</evidence>
<dbReference type="InterPro" id="IPR036856">
    <property type="entry name" value="Ald_Oxase/Xan_DH_a/b_sf"/>
</dbReference>
<dbReference type="SUPFAM" id="SSF56003">
    <property type="entry name" value="Molybdenum cofactor-binding domain"/>
    <property type="match status" value="1"/>
</dbReference>
<gene>
    <name evidence="4" type="ORF">MNBD_IGNAVI01-1410</name>
</gene>
<dbReference type="EMBL" id="UOGD01000342">
    <property type="protein sequence ID" value="VAX26506.1"/>
    <property type="molecule type" value="Genomic_DNA"/>
</dbReference>
<organism evidence="4">
    <name type="scientific">hydrothermal vent metagenome</name>
    <dbReference type="NCBI Taxonomy" id="652676"/>
    <lineage>
        <taxon>unclassified sequences</taxon>
        <taxon>metagenomes</taxon>
        <taxon>ecological metagenomes</taxon>
    </lineage>
</organism>
<feature type="non-terminal residue" evidence="4">
    <location>
        <position position="422"/>
    </location>
</feature>
<dbReference type="InterPro" id="IPR008274">
    <property type="entry name" value="AldOxase/xan_DH_MoCoBD1"/>
</dbReference>
<keyword evidence="2 4" id="KW-0560">Oxidoreductase</keyword>